<comment type="caution">
    <text evidence="1">The sequence shown here is derived from an EMBL/GenBank/DDBJ whole genome shotgun (WGS) entry which is preliminary data.</text>
</comment>
<evidence type="ECO:0000313" key="2">
    <source>
        <dbReference type="Proteomes" id="UP001054945"/>
    </source>
</evidence>
<accession>A0AAV4NB68</accession>
<evidence type="ECO:0000313" key="1">
    <source>
        <dbReference type="EMBL" id="GIX80921.1"/>
    </source>
</evidence>
<protein>
    <submittedName>
        <fullName evidence="1">Uncharacterized protein</fullName>
    </submittedName>
</protein>
<dbReference type="EMBL" id="BPLR01003074">
    <property type="protein sequence ID" value="GIX80921.1"/>
    <property type="molecule type" value="Genomic_DNA"/>
</dbReference>
<proteinExistence type="predicted"/>
<dbReference type="AlphaFoldDB" id="A0AAV4NB68"/>
<name>A0AAV4NB68_CAEEX</name>
<sequence>MKGSSLSALIRKLAQVREGGIYLSKWYGRGVPCKAGGYLHSHLRSPFQSSSGNLFSKEFDKETLRDSNMTLWIDGLQRQKCEDLIMEYWCGSS</sequence>
<keyword evidence="2" id="KW-1185">Reference proteome</keyword>
<gene>
    <name evidence="1" type="ORF">CEXT_420131</name>
</gene>
<organism evidence="1 2">
    <name type="scientific">Caerostris extrusa</name>
    <name type="common">Bark spider</name>
    <name type="synonym">Caerostris bankana</name>
    <dbReference type="NCBI Taxonomy" id="172846"/>
    <lineage>
        <taxon>Eukaryota</taxon>
        <taxon>Metazoa</taxon>
        <taxon>Ecdysozoa</taxon>
        <taxon>Arthropoda</taxon>
        <taxon>Chelicerata</taxon>
        <taxon>Arachnida</taxon>
        <taxon>Araneae</taxon>
        <taxon>Araneomorphae</taxon>
        <taxon>Entelegynae</taxon>
        <taxon>Araneoidea</taxon>
        <taxon>Araneidae</taxon>
        <taxon>Caerostris</taxon>
    </lineage>
</organism>
<reference evidence="1 2" key="1">
    <citation type="submission" date="2021-06" db="EMBL/GenBank/DDBJ databases">
        <title>Caerostris extrusa draft genome.</title>
        <authorList>
            <person name="Kono N."/>
            <person name="Arakawa K."/>
        </authorList>
    </citation>
    <scope>NUCLEOTIDE SEQUENCE [LARGE SCALE GENOMIC DNA]</scope>
</reference>
<dbReference type="Proteomes" id="UP001054945">
    <property type="component" value="Unassembled WGS sequence"/>
</dbReference>